<name>A0ABD5RQV1_9EURY</name>
<reference evidence="5 6" key="1">
    <citation type="journal article" date="2019" name="Int. J. Syst. Evol. Microbiol.">
        <title>The Global Catalogue of Microorganisms (GCM) 10K type strain sequencing project: providing services to taxonomists for standard genome sequencing and annotation.</title>
        <authorList>
            <consortium name="The Broad Institute Genomics Platform"/>
            <consortium name="The Broad Institute Genome Sequencing Center for Infectious Disease"/>
            <person name="Wu L."/>
            <person name="Ma J."/>
        </authorList>
    </citation>
    <scope>NUCLEOTIDE SEQUENCE [LARGE SCALE GENOMIC DNA]</scope>
    <source>
        <strain evidence="5 6">CGMCC 1.12543</strain>
    </source>
</reference>
<feature type="domain" description="C2H2-type" evidence="4">
    <location>
        <begin position="18"/>
        <end position="44"/>
    </location>
</feature>
<dbReference type="GO" id="GO:0008270">
    <property type="term" value="F:zinc ion binding"/>
    <property type="evidence" value="ECO:0007669"/>
    <property type="project" value="UniProtKB-KW"/>
</dbReference>
<evidence type="ECO:0000256" key="1">
    <source>
        <dbReference type="ARBA" id="ARBA00022723"/>
    </source>
</evidence>
<dbReference type="SUPFAM" id="SSF57667">
    <property type="entry name" value="beta-beta-alpha zinc fingers"/>
    <property type="match status" value="1"/>
</dbReference>
<gene>
    <name evidence="5" type="ORF">ACFPYI_15605</name>
</gene>
<sequence>MGGEHTGDSDDHTENAEFVCVACERTFESEAARDRHVRDVGLVH</sequence>
<dbReference type="Pfam" id="PF12171">
    <property type="entry name" value="zf-C2H2_jaz"/>
    <property type="match status" value="1"/>
</dbReference>
<evidence type="ECO:0000313" key="5">
    <source>
        <dbReference type="EMBL" id="MFC5972763.1"/>
    </source>
</evidence>
<evidence type="ECO:0000256" key="3">
    <source>
        <dbReference type="ARBA" id="ARBA00022833"/>
    </source>
</evidence>
<keyword evidence="6" id="KW-1185">Reference proteome</keyword>
<proteinExistence type="predicted"/>
<dbReference type="Proteomes" id="UP001596099">
    <property type="component" value="Unassembled WGS sequence"/>
</dbReference>
<dbReference type="AlphaFoldDB" id="A0ABD5RQV1"/>
<dbReference type="InterPro" id="IPR036236">
    <property type="entry name" value="Znf_C2H2_sf"/>
</dbReference>
<dbReference type="PROSITE" id="PS50157">
    <property type="entry name" value="ZINC_FINGER_C2H2_2"/>
    <property type="match status" value="1"/>
</dbReference>
<evidence type="ECO:0000256" key="2">
    <source>
        <dbReference type="ARBA" id="ARBA00022771"/>
    </source>
</evidence>
<dbReference type="RefSeq" id="WP_247416550.1">
    <property type="nucleotide sequence ID" value="NZ_JALLGW010000001.1"/>
</dbReference>
<accession>A0ABD5RQV1</accession>
<protein>
    <recommendedName>
        <fullName evidence="4">C2H2-type domain-containing protein</fullName>
    </recommendedName>
</protein>
<keyword evidence="3" id="KW-0862">Zinc</keyword>
<evidence type="ECO:0000313" key="6">
    <source>
        <dbReference type="Proteomes" id="UP001596099"/>
    </source>
</evidence>
<dbReference type="InterPro" id="IPR013087">
    <property type="entry name" value="Znf_C2H2_type"/>
</dbReference>
<comment type="caution">
    <text evidence="5">The sequence shown here is derived from an EMBL/GenBank/DDBJ whole genome shotgun (WGS) entry which is preliminary data.</text>
</comment>
<dbReference type="InterPro" id="IPR022755">
    <property type="entry name" value="Znf_C2H2_jaz"/>
</dbReference>
<organism evidence="5 6">
    <name type="scientific">Halomarina salina</name>
    <dbReference type="NCBI Taxonomy" id="1872699"/>
    <lineage>
        <taxon>Archaea</taxon>
        <taxon>Methanobacteriati</taxon>
        <taxon>Methanobacteriota</taxon>
        <taxon>Stenosarchaea group</taxon>
        <taxon>Halobacteria</taxon>
        <taxon>Halobacteriales</taxon>
        <taxon>Natronomonadaceae</taxon>
        <taxon>Halomarina</taxon>
    </lineage>
</organism>
<keyword evidence="2" id="KW-0863">Zinc-finger</keyword>
<keyword evidence="1" id="KW-0479">Metal-binding</keyword>
<dbReference type="EMBL" id="JBHSQH010000001">
    <property type="protein sequence ID" value="MFC5972763.1"/>
    <property type="molecule type" value="Genomic_DNA"/>
</dbReference>
<evidence type="ECO:0000259" key="4">
    <source>
        <dbReference type="PROSITE" id="PS50157"/>
    </source>
</evidence>